<comment type="catalytic activity">
    <reaction evidence="1">
        <text>ATP + protein L-histidine = ADP + protein N-phospho-L-histidine.</text>
        <dbReference type="EC" id="2.7.13.3"/>
    </reaction>
</comment>
<dbReference type="PROSITE" id="PS50109">
    <property type="entry name" value="HIS_KIN"/>
    <property type="match status" value="1"/>
</dbReference>
<evidence type="ECO:0000256" key="3">
    <source>
        <dbReference type="ARBA" id="ARBA00022679"/>
    </source>
</evidence>
<proteinExistence type="predicted"/>
<evidence type="ECO:0000256" key="4">
    <source>
        <dbReference type="ARBA" id="ARBA00022741"/>
    </source>
</evidence>
<feature type="transmembrane region" description="Helical" evidence="7">
    <location>
        <begin position="43"/>
        <end position="63"/>
    </location>
</feature>
<dbReference type="InterPro" id="IPR004358">
    <property type="entry name" value="Sig_transdc_His_kin-like_C"/>
</dbReference>
<dbReference type="InterPro" id="IPR029016">
    <property type="entry name" value="GAF-like_dom_sf"/>
</dbReference>
<reference evidence="9 10" key="1">
    <citation type="submission" date="2022-10" db="EMBL/GenBank/DDBJ databases">
        <title>Janthinobacterium sp. hw3 Genome sequencing.</title>
        <authorList>
            <person name="Park S."/>
        </authorList>
    </citation>
    <scope>NUCLEOTIDE SEQUENCE [LARGE SCALE GENOMIC DNA]</scope>
    <source>
        <strain evidence="10">hw3</strain>
    </source>
</reference>
<feature type="transmembrane region" description="Helical" evidence="7">
    <location>
        <begin position="97"/>
        <end position="117"/>
    </location>
</feature>
<dbReference type="Proteomes" id="UP001221208">
    <property type="component" value="Unassembled WGS sequence"/>
</dbReference>
<name>A0ABT5JZB1_9BURK</name>
<dbReference type="SUPFAM" id="SSF55781">
    <property type="entry name" value="GAF domain-like"/>
    <property type="match status" value="1"/>
</dbReference>
<keyword evidence="5 9" id="KW-0418">Kinase</keyword>
<feature type="transmembrane region" description="Helical" evidence="7">
    <location>
        <begin position="123"/>
        <end position="147"/>
    </location>
</feature>
<keyword evidence="7" id="KW-1133">Transmembrane helix</keyword>
<accession>A0ABT5JZB1</accession>
<protein>
    <recommendedName>
        <fullName evidence="2">histidine kinase</fullName>
        <ecNumber evidence="2">2.7.13.3</ecNumber>
    </recommendedName>
</protein>
<organism evidence="9 10">
    <name type="scientific">Janthinobacterium fluminis</name>
    <dbReference type="NCBI Taxonomy" id="2987524"/>
    <lineage>
        <taxon>Bacteria</taxon>
        <taxon>Pseudomonadati</taxon>
        <taxon>Pseudomonadota</taxon>
        <taxon>Betaproteobacteria</taxon>
        <taxon>Burkholderiales</taxon>
        <taxon>Oxalobacteraceae</taxon>
        <taxon>Janthinobacterium</taxon>
    </lineage>
</organism>
<feature type="transmembrane region" description="Helical" evidence="7">
    <location>
        <begin position="12"/>
        <end position="31"/>
    </location>
</feature>
<keyword evidence="7" id="KW-0812">Transmembrane</keyword>
<keyword evidence="7" id="KW-0472">Membrane</keyword>
<dbReference type="InterPro" id="IPR003594">
    <property type="entry name" value="HATPase_dom"/>
</dbReference>
<keyword evidence="6" id="KW-0067">ATP-binding</keyword>
<dbReference type="InterPro" id="IPR050980">
    <property type="entry name" value="2C_sensor_his_kinase"/>
</dbReference>
<feature type="transmembrane region" description="Helical" evidence="7">
    <location>
        <begin position="232"/>
        <end position="251"/>
    </location>
</feature>
<dbReference type="NCBIfam" id="TIGR02916">
    <property type="entry name" value="PEP_his_kin"/>
    <property type="match status" value="1"/>
</dbReference>
<dbReference type="InterPro" id="IPR005467">
    <property type="entry name" value="His_kinase_dom"/>
</dbReference>
<dbReference type="InterPro" id="IPR014265">
    <property type="entry name" value="XrtA/PrsK"/>
</dbReference>
<evidence type="ECO:0000313" key="9">
    <source>
        <dbReference type="EMBL" id="MDC8756837.1"/>
    </source>
</evidence>
<dbReference type="Pfam" id="PF01590">
    <property type="entry name" value="GAF"/>
    <property type="match status" value="1"/>
</dbReference>
<keyword evidence="10" id="KW-1185">Reference proteome</keyword>
<feature type="transmembrane region" description="Helical" evidence="7">
    <location>
        <begin position="159"/>
        <end position="180"/>
    </location>
</feature>
<dbReference type="PANTHER" id="PTHR44936">
    <property type="entry name" value="SENSOR PROTEIN CREC"/>
    <property type="match status" value="1"/>
</dbReference>
<dbReference type="InterPro" id="IPR003018">
    <property type="entry name" value="GAF"/>
</dbReference>
<feature type="transmembrane region" description="Helical" evidence="7">
    <location>
        <begin position="69"/>
        <end position="90"/>
    </location>
</feature>
<evidence type="ECO:0000256" key="7">
    <source>
        <dbReference type="SAM" id="Phobius"/>
    </source>
</evidence>
<dbReference type="SMART" id="SM00387">
    <property type="entry name" value="HATPase_c"/>
    <property type="match status" value="1"/>
</dbReference>
<evidence type="ECO:0000259" key="8">
    <source>
        <dbReference type="PROSITE" id="PS50109"/>
    </source>
</evidence>
<feature type="transmembrane region" description="Helical" evidence="7">
    <location>
        <begin position="192"/>
        <end position="212"/>
    </location>
</feature>
<gene>
    <name evidence="9" type="primary">prsK</name>
    <name evidence="9" type="ORF">OIK44_04455</name>
</gene>
<evidence type="ECO:0000256" key="2">
    <source>
        <dbReference type="ARBA" id="ARBA00012438"/>
    </source>
</evidence>
<feature type="domain" description="Histidine kinase" evidence="8">
    <location>
        <begin position="477"/>
        <end position="679"/>
    </location>
</feature>
<sequence>MTPPALSSGDIAALSYGLASLAFFGLSLLLLGNWRARRHARALAVACLLTAVWATAAAALPVWPGPLSMPANVLEILRSGAWLVFVLLLLQPAGLRLNAYFFAIGGIAGAELLAGALAGRAQWAVAATLTLIVSRLLLAVLGMLLVEQWYRNTPAPQRWGVKFACLGIGGLFAYDFYLYSDGLLFRAINDDIWAARGIVNALTAPLLALSAARNPAWELGLAMSRQMMFRSAALLGSAVYLLAMASSAYYLRYFGGAWGPVMQVAYLGGAVLLLASVLFSGALRSKLKVFINKHFYQASFDYREEWLRFTRALSEDGPGLGERTIQAVAQLVESPAGALWIRRERTRCVPAASWNMAPQTAGEPADSAFCQMLERRQWVIDVPECLAHPLRYGQLPLPQWTCAMPQLWLVVPLMLHGSLFGFVALAQPRTRINLNWEVRDLLKIAGSQAASYLAHRESADSLLVARQFESFNRMSTFIVHDLKNLVSQLSLLLSNAEKHKAKPEFQQDMLDTLDHSVKKMTALLQKLSRGETQELAAPLLIEQVLAHAVSARAALEPAPALEIAQGGLTVLANRGRLERVLGHLIQNAVEATAKDGRVLVRLLRERDSAVVELGDTGLGMSEQFIRERLFKPFESTKAAGMGIGVFESREYIREVGGELEVSSKPAVGTTFRVILPLHGDGAAAARGK</sequence>
<dbReference type="Pfam" id="PF02518">
    <property type="entry name" value="HATPase_c"/>
    <property type="match status" value="1"/>
</dbReference>
<dbReference type="GO" id="GO:0004673">
    <property type="term" value="F:protein histidine kinase activity"/>
    <property type="evidence" value="ECO:0007669"/>
    <property type="project" value="UniProtKB-EC"/>
</dbReference>
<dbReference type="SUPFAM" id="SSF55874">
    <property type="entry name" value="ATPase domain of HSP90 chaperone/DNA topoisomerase II/histidine kinase"/>
    <property type="match status" value="1"/>
</dbReference>
<feature type="transmembrane region" description="Helical" evidence="7">
    <location>
        <begin position="263"/>
        <end position="283"/>
    </location>
</feature>
<evidence type="ECO:0000256" key="6">
    <source>
        <dbReference type="ARBA" id="ARBA00022840"/>
    </source>
</evidence>
<evidence type="ECO:0000256" key="1">
    <source>
        <dbReference type="ARBA" id="ARBA00000085"/>
    </source>
</evidence>
<dbReference type="EMBL" id="JAQQXR010000001">
    <property type="protein sequence ID" value="MDC8756837.1"/>
    <property type="molecule type" value="Genomic_DNA"/>
</dbReference>
<keyword evidence="4" id="KW-0547">Nucleotide-binding</keyword>
<evidence type="ECO:0000313" key="10">
    <source>
        <dbReference type="Proteomes" id="UP001221208"/>
    </source>
</evidence>
<dbReference type="InterPro" id="IPR036890">
    <property type="entry name" value="HATPase_C_sf"/>
</dbReference>
<keyword evidence="3 9" id="KW-0808">Transferase</keyword>
<evidence type="ECO:0000256" key="5">
    <source>
        <dbReference type="ARBA" id="ARBA00022777"/>
    </source>
</evidence>
<dbReference type="Gene3D" id="3.30.450.40">
    <property type="match status" value="1"/>
</dbReference>
<dbReference type="EC" id="2.7.13.3" evidence="2"/>
<dbReference type="PANTHER" id="PTHR44936:SF10">
    <property type="entry name" value="SENSOR PROTEIN RSTB"/>
    <property type="match status" value="1"/>
</dbReference>
<comment type="caution">
    <text evidence="9">The sequence shown here is derived from an EMBL/GenBank/DDBJ whole genome shotgun (WGS) entry which is preliminary data.</text>
</comment>
<dbReference type="Gene3D" id="3.30.565.10">
    <property type="entry name" value="Histidine kinase-like ATPase, C-terminal domain"/>
    <property type="match status" value="1"/>
</dbReference>
<feature type="transmembrane region" description="Helical" evidence="7">
    <location>
        <begin position="407"/>
        <end position="426"/>
    </location>
</feature>
<dbReference type="RefSeq" id="WP_273669483.1">
    <property type="nucleotide sequence ID" value="NZ_JAQQXR010000001.1"/>
</dbReference>
<dbReference type="PRINTS" id="PR00344">
    <property type="entry name" value="BCTRLSENSOR"/>
</dbReference>